<sequence>MSFDDIFLLTTMAVFAVSFIGPDSYFGIDDGTLAWGLTLLGMTWAFSRGRVAYSPTSFGVKHRTDIRPIETDGRVRCDCCGGRTEDGERRRYAKQQVAFGIPLRTLDWGENVYCRDCPSPESDAEPGTEPIADKKRSLRLEHGYR</sequence>
<dbReference type="InterPro" id="IPR058421">
    <property type="entry name" value="DUF8108_C"/>
</dbReference>
<dbReference type="AlphaFoldDB" id="E7QPP3"/>
<dbReference type="Pfam" id="PF26413">
    <property type="entry name" value="DUF8108"/>
    <property type="match status" value="1"/>
</dbReference>
<dbReference type="PATRIC" id="fig|797209.4.peg.787"/>
<dbReference type="RefSeq" id="WP_007977255.1">
    <property type="nucleotide sequence ID" value="NZ_AEMG01000003.1"/>
</dbReference>
<feature type="region of interest" description="Disordered" evidence="1">
    <location>
        <begin position="119"/>
        <end position="145"/>
    </location>
</feature>
<organism evidence="3 5">
    <name type="scientific">Haladaptatus paucihalophilus DX253</name>
    <dbReference type="NCBI Taxonomy" id="797209"/>
    <lineage>
        <taxon>Archaea</taxon>
        <taxon>Methanobacteriati</taxon>
        <taxon>Methanobacteriota</taxon>
        <taxon>Stenosarchaea group</taxon>
        <taxon>Halobacteria</taxon>
        <taxon>Halobacteriales</taxon>
        <taxon>Haladaptataceae</taxon>
        <taxon>Haladaptatus</taxon>
    </lineage>
</organism>
<name>E7QPP3_HALPU</name>
<reference evidence="3 5" key="1">
    <citation type="journal article" date="2014" name="ISME J.">
        <title>Trehalose/2-sulfotrehalose biosynthesis and glycine-betaine uptake are widely spread mechanisms for osmoadaptation in the Halobacteriales.</title>
        <authorList>
            <person name="Youssef N.H."/>
            <person name="Savage-Ashlock K.N."/>
            <person name="McCully A.L."/>
            <person name="Luedtke B."/>
            <person name="Shaw E.I."/>
            <person name="Hoff W.D."/>
            <person name="Elshahed M.S."/>
        </authorList>
    </citation>
    <scope>NUCLEOTIDE SEQUENCE [LARGE SCALE GENOMIC DNA]</scope>
    <source>
        <strain evidence="3 5">DX253</strain>
    </source>
</reference>
<evidence type="ECO:0000313" key="5">
    <source>
        <dbReference type="Proteomes" id="UP000003751"/>
    </source>
</evidence>
<dbReference type="EMBL" id="AEMG01000003">
    <property type="protein sequence ID" value="EFW93545.1"/>
    <property type="molecule type" value="Genomic_DNA"/>
</dbReference>
<keyword evidence="6" id="KW-1185">Reference proteome</keyword>
<dbReference type="eggNOG" id="arCOG06375">
    <property type="taxonomic scope" value="Archaea"/>
</dbReference>
<evidence type="ECO:0000256" key="1">
    <source>
        <dbReference type="SAM" id="MobiDB-lite"/>
    </source>
</evidence>
<proteinExistence type="predicted"/>
<dbReference type="EMBL" id="FRAN01000005">
    <property type="protein sequence ID" value="SHL21857.1"/>
    <property type="molecule type" value="Genomic_DNA"/>
</dbReference>
<feature type="compositionally biased region" description="Basic and acidic residues" evidence="1">
    <location>
        <begin position="131"/>
        <end position="145"/>
    </location>
</feature>
<evidence type="ECO:0000259" key="2">
    <source>
        <dbReference type="Pfam" id="PF26413"/>
    </source>
</evidence>
<dbReference type="Proteomes" id="UP000184203">
    <property type="component" value="Unassembled WGS sequence"/>
</dbReference>
<feature type="domain" description="DUF8108" evidence="2">
    <location>
        <begin position="52"/>
        <end position="118"/>
    </location>
</feature>
<evidence type="ECO:0000313" key="6">
    <source>
        <dbReference type="Proteomes" id="UP000184203"/>
    </source>
</evidence>
<protein>
    <recommendedName>
        <fullName evidence="2">DUF8108 domain-containing protein</fullName>
    </recommendedName>
</protein>
<dbReference type="OrthoDB" id="177582at2157"/>
<reference evidence="6" key="3">
    <citation type="submission" date="2016-11" db="EMBL/GenBank/DDBJ databases">
        <authorList>
            <person name="Varghese N."/>
            <person name="Submissions S."/>
        </authorList>
    </citation>
    <scope>NUCLEOTIDE SEQUENCE [LARGE SCALE GENOMIC DNA]</scope>
    <source>
        <strain evidence="6">DX253</strain>
    </source>
</reference>
<accession>E7QPP3</accession>
<reference evidence="4" key="2">
    <citation type="submission" date="2016-11" db="EMBL/GenBank/DDBJ databases">
        <authorList>
            <person name="Jaros S."/>
            <person name="Januszkiewicz K."/>
            <person name="Wedrychowicz H."/>
        </authorList>
    </citation>
    <scope>NUCLEOTIDE SEQUENCE [LARGE SCALE GENOMIC DNA]</scope>
    <source>
        <strain evidence="4">DX253</strain>
    </source>
</reference>
<gene>
    <name evidence="4" type="ORF">SAMN05444342_3311</name>
    <name evidence="3" type="ORF">ZOD2009_04002</name>
</gene>
<evidence type="ECO:0000313" key="3">
    <source>
        <dbReference type="EMBL" id="EFW93545.1"/>
    </source>
</evidence>
<dbReference type="Proteomes" id="UP000003751">
    <property type="component" value="Unassembled WGS sequence"/>
</dbReference>
<evidence type="ECO:0000313" key="4">
    <source>
        <dbReference type="EMBL" id="SHL21857.1"/>
    </source>
</evidence>